<proteinExistence type="predicted"/>
<dbReference type="SUPFAM" id="SSF53448">
    <property type="entry name" value="Nucleotide-diphospho-sugar transferases"/>
    <property type="match status" value="1"/>
</dbReference>
<dbReference type="InterPro" id="IPR029044">
    <property type="entry name" value="Nucleotide-diphossugar_trans"/>
</dbReference>
<dbReference type="Proteomes" id="UP001470230">
    <property type="component" value="Unassembled WGS sequence"/>
</dbReference>
<dbReference type="EMBL" id="JAPFFF010000085">
    <property type="protein sequence ID" value="KAK8835525.1"/>
    <property type="molecule type" value="Genomic_DNA"/>
</dbReference>
<name>A0ABR2GNJ9_9EUKA</name>
<protein>
    <recommendedName>
        <fullName evidence="3">Nucleotide-diphospho-sugar transferase domain-containing protein</fullName>
    </recommendedName>
</protein>
<evidence type="ECO:0000313" key="1">
    <source>
        <dbReference type="EMBL" id="KAK8835525.1"/>
    </source>
</evidence>
<keyword evidence="2" id="KW-1185">Reference proteome</keyword>
<sequence>MSFGTDKLTNLFPFIRTLRTTGSRCRFILFVNANSLTKYPNIYYELANKCGVEFINIGSISFTKMQAMFLRFCFFQKFLITNQAKIDRVIFVDLYDTIFQHDPFTTEFGNFLYISSDTYSFRRVRSNLNWLNECLTHFDHNFDPTVSTLFSEEFKKDVVYKEALNGGLQAGPVQIMIEFSTAMMKMGDVKTLKVHCNDQGFLNALIYSGYFKRMFRYSILSLNSTFMASIHFFCFQHINKSPDKFEIGKIDRYGGVAAVLHQFDRSRKLKSALVDVCPNDNNFDDYTR</sequence>
<evidence type="ECO:0000313" key="2">
    <source>
        <dbReference type="Proteomes" id="UP001470230"/>
    </source>
</evidence>
<evidence type="ECO:0008006" key="3">
    <source>
        <dbReference type="Google" id="ProtNLM"/>
    </source>
</evidence>
<reference evidence="1 2" key="1">
    <citation type="submission" date="2024-04" db="EMBL/GenBank/DDBJ databases">
        <title>Tritrichomonas musculus Genome.</title>
        <authorList>
            <person name="Alves-Ferreira E."/>
            <person name="Grigg M."/>
            <person name="Lorenzi H."/>
            <person name="Galac M."/>
        </authorList>
    </citation>
    <scope>NUCLEOTIDE SEQUENCE [LARGE SCALE GENOMIC DNA]</scope>
    <source>
        <strain evidence="1 2">EAF2021</strain>
    </source>
</reference>
<comment type="caution">
    <text evidence="1">The sequence shown here is derived from an EMBL/GenBank/DDBJ whole genome shotgun (WGS) entry which is preliminary data.</text>
</comment>
<accession>A0ABR2GNJ9</accession>
<organism evidence="1 2">
    <name type="scientific">Tritrichomonas musculus</name>
    <dbReference type="NCBI Taxonomy" id="1915356"/>
    <lineage>
        <taxon>Eukaryota</taxon>
        <taxon>Metamonada</taxon>
        <taxon>Parabasalia</taxon>
        <taxon>Tritrichomonadida</taxon>
        <taxon>Tritrichomonadidae</taxon>
        <taxon>Tritrichomonas</taxon>
    </lineage>
</organism>
<gene>
    <name evidence="1" type="ORF">M9Y10_044367</name>
</gene>